<keyword evidence="4 13" id="KW-0812">Transmembrane</keyword>
<dbReference type="PANTHER" id="PTHR10489:SF686">
    <property type="entry name" value="C-C CHEMOKINE RECEPTOR TYPE 5"/>
    <property type="match status" value="1"/>
</dbReference>
<feature type="transmembrane region" description="Helical" evidence="14">
    <location>
        <begin position="75"/>
        <end position="99"/>
    </location>
</feature>
<dbReference type="PANTHER" id="PTHR10489">
    <property type="entry name" value="CELL ADHESION MOLECULE"/>
    <property type="match status" value="1"/>
</dbReference>
<protein>
    <submittedName>
        <fullName evidence="16">C-C chemokine receptor type 5-like</fullName>
    </submittedName>
</protein>
<dbReference type="PRINTS" id="PR00237">
    <property type="entry name" value="GPCRRHODOPSN"/>
</dbReference>
<keyword evidence="5" id="KW-0967">Endosome</keyword>
<dbReference type="InterPro" id="IPR000276">
    <property type="entry name" value="GPCR_Rhodpsn"/>
</dbReference>
<dbReference type="PRINTS" id="PR00657">
    <property type="entry name" value="CCCHEMOKINER"/>
</dbReference>
<organism evidence="16 17">
    <name type="scientific">Astyanax mexicanus</name>
    <name type="common">Blind cave fish</name>
    <name type="synonym">Astyanax fasciatus mexicanus</name>
    <dbReference type="NCBI Taxonomy" id="7994"/>
    <lineage>
        <taxon>Eukaryota</taxon>
        <taxon>Metazoa</taxon>
        <taxon>Chordata</taxon>
        <taxon>Craniata</taxon>
        <taxon>Vertebrata</taxon>
        <taxon>Euteleostomi</taxon>
        <taxon>Actinopterygii</taxon>
        <taxon>Neopterygii</taxon>
        <taxon>Teleostei</taxon>
        <taxon>Ostariophysi</taxon>
        <taxon>Characiformes</taxon>
        <taxon>Characoidei</taxon>
        <taxon>Acestrorhamphidae</taxon>
        <taxon>Acestrorhamphinae</taxon>
        <taxon>Astyanax</taxon>
    </lineage>
</organism>
<dbReference type="InParanoid" id="A0A3B1JLT9"/>
<reference evidence="16" key="3">
    <citation type="submission" date="2025-08" db="UniProtKB">
        <authorList>
            <consortium name="Ensembl"/>
        </authorList>
    </citation>
    <scope>IDENTIFICATION</scope>
</reference>
<feature type="transmembrane region" description="Helical" evidence="14">
    <location>
        <begin position="202"/>
        <end position="221"/>
    </location>
</feature>
<reference evidence="16" key="4">
    <citation type="submission" date="2025-09" db="UniProtKB">
        <authorList>
            <consortium name="Ensembl"/>
        </authorList>
    </citation>
    <scope>IDENTIFICATION</scope>
</reference>
<evidence type="ECO:0000256" key="4">
    <source>
        <dbReference type="ARBA" id="ARBA00022692"/>
    </source>
</evidence>
<dbReference type="AlphaFoldDB" id="A0A3B1JLT9"/>
<gene>
    <name evidence="16" type="primary">CX3CR1</name>
</gene>
<keyword evidence="8 14" id="KW-0472">Membrane</keyword>
<evidence type="ECO:0000256" key="13">
    <source>
        <dbReference type="RuleBase" id="RU000688"/>
    </source>
</evidence>
<dbReference type="GO" id="GO:0006955">
    <property type="term" value="P:immune response"/>
    <property type="evidence" value="ECO:0007669"/>
    <property type="project" value="TreeGrafter"/>
</dbReference>
<dbReference type="FunFam" id="1.20.1070.10:FF:000026">
    <property type="entry name" value="C-C chemokine receptor type 5"/>
    <property type="match status" value="1"/>
</dbReference>
<evidence type="ECO:0000256" key="14">
    <source>
        <dbReference type="SAM" id="Phobius"/>
    </source>
</evidence>
<evidence type="ECO:0000256" key="10">
    <source>
        <dbReference type="ARBA" id="ARBA00023170"/>
    </source>
</evidence>
<feature type="transmembrane region" description="Helical" evidence="14">
    <location>
        <begin position="242"/>
        <end position="266"/>
    </location>
</feature>
<dbReference type="GO" id="GO:0019722">
    <property type="term" value="P:calcium-mediated signaling"/>
    <property type="evidence" value="ECO:0007669"/>
    <property type="project" value="TreeGrafter"/>
</dbReference>
<feature type="transmembrane region" description="Helical" evidence="14">
    <location>
        <begin position="152"/>
        <end position="171"/>
    </location>
</feature>
<proteinExistence type="inferred from homology"/>
<evidence type="ECO:0000256" key="12">
    <source>
        <dbReference type="ARBA" id="ARBA00023224"/>
    </source>
</evidence>
<keyword evidence="12 13" id="KW-0807">Transducer</keyword>
<keyword evidence="10 13" id="KW-0675">Receptor</keyword>
<dbReference type="GO" id="GO:0007204">
    <property type="term" value="P:positive regulation of cytosolic calcium ion concentration"/>
    <property type="evidence" value="ECO:0007669"/>
    <property type="project" value="TreeGrafter"/>
</dbReference>
<evidence type="ECO:0000256" key="11">
    <source>
        <dbReference type="ARBA" id="ARBA00023180"/>
    </source>
</evidence>
<evidence type="ECO:0000313" key="17">
    <source>
        <dbReference type="Proteomes" id="UP000018467"/>
    </source>
</evidence>
<keyword evidence="17" id="KW-1185">Reference proteome</keyword>
<dbReference type="Proteomes" id="UP000018467">
    <property type="component" value="Unassembled WGS sequence"/>
</dbReference>
<comment type="similarity">
    <text evidence="13">Belongs to the G-protein coupled receptor 1 family.</text>
</comment>
<keyword evidence="11" id="KW-0325">Glycoprotein</keyword>
<dbReference type="InterPro" id="IPR050119">
    <property type="entry name" value="CCR1-9-like"/>
</dbReference>
<comment type="subcellular location">
    <subcellularLocation>
        <location evidence="2">Cell membrane</location>
        <topology evidence="2">Multi-pass membrane protein</topology>
    </subcellularLocation>
    <subcellularLocation>
        <location evidence="1">Early endosome</location>
    </subcellularLocation>
</comment>
<dbReference type="InterPro" id="IPR017452">
    <property type="entry name" value="GPCR_Rhodpsn_7TM"/>
</dbReference>
<accession>A0A3B1JLT9</accession>
<keyword evidence="7 13" id="KW-0297">G-protein coupled receptor</keyword>
<dbReference type="SUPFAM" id="SSF81321">
    <property type="entry name" value="Family A G protein-coupled receptor-like"/>
    <property type="match status" value="1"/>
</dbReference>
<dbReference type="PROSITE" id="PS00237">
    <property type="entry name" value="G_PROTEIN_RECEP_F1_1"/>
    <property type="match status" value="1"/>
</dbReference>
<evidence type="ECO:0000259" key="15">
    <source>
        <dbReference type="PROSITE" id="PS50262"/>
    </source>
</evidence>
<reference evidence="17" key="1">
    <citation type="submission" date="2013-03" db="EMBL/GenBank/DDBJ databases">
        <authorList>
            <person name="Jeffery W."/>
            <person name="Warren W."/>
            <person name="Wilson R.K."/>
        </authorList>
    </citation>
    <scope>NUCLEOTIDE SEQUENCE</scope>
    <source>
        <strain evidence="17">female</strain>
    </source>
</reference>
<evidence type="ECO:0000256" key="2">
    <source>
        <dbReference type="ARBA" id="ARBA00004651"/>
    </source>
</evidence>
<evidence type="ECO:0000256" key="5">
    <source>
        <dbReference type="ARBA" id="ARBA00022753"/>
    </source>
</evidence>
<keyword evidence="9" id="KW-1015">Disulfide bond</keyword>
<reference evidence="17" key="2">
    <citation type="journal article" date="2014" name="Nat. Commun.">
        <title>The cavefish genome reveals candidate genes for eye loss.</title>
        <authorList>
            <person name="McGaugh S.E."/>
            <person name="Gross J.B."/>
            <person name="Aken B."/>
            <person name="Blin M."/>
            <person name="Borowsky R."/>
            <person name="Chalopin D."/>
            <person name="Hinaux H."/>
            <person name="Jeffery W.R."/>
            <person name="Keene A."/>
            <person name="Ma L."/>
            <person name="Minx P."/>
            <person name="Murphy D."/>
            <person name="O'Quin K.E."/>
            <person name="Retaux S."/>
            <person name="Rohner N."/>
            <person name="Searle S.M."/>
            <person name="Stahl B.A."/>
            <person name="Tabin C."/>
            <person name="Volff J.N."/>
            <person name="Yoshizawa M."/>
            <person name="Warren W.C."/>
        </authorList>
    </citation>
    <scope>NUCLEOTIDE SEQUENCE [LARGE SCALE GENOMIC DNA]</scope>
    <source>
        <strain evidence="17">female</strain>
    </source>
</reference>
<evidence type="ECO:0000256" key="6">
    <source>
        <dbReference type="ARBA" id="ARBA00022989"/>
    </source>
</evidence>
<keyword evidence="3" id="KW-1003">Cell membrane</keyword>
<dbReference type="GeneTree" id="ENSGT01020000230359"/>
<dbReference type="GO" id="GO:0019957">
    <property type="term" value="F:C-C chemokine binding"/>
    <property type="evidence" value="ECO:0007669"/>
    <property type="project" value="TreeGrafter"/>
</dbReference>
<evidence type="ECO:0000313" key="16">
    <source>
        <dbReference type="Ensembl" id="ENSAMXP00000042686.1"/>
    </source>
</evidence>
<feature type="transmembrane region" description="Helical" evidence="14">
    <location>
        <begin position="111"/>
        <end position="132"/>
    </location>
</feature>
<dbReference type="STRING" id="7994.ENSAMXP00000042686"/>
<evidence type="ECO:0000256" key="3">
    <source>
        <dbReference type="ARBA" id="ARBA00022475"/>
    </source>
</evidence>
<dbReference type="InterPro" id="IPR000355">
    <property type="entry name" value="Chemokine_rcpt"/>
</dbReference>
<dbReference type="CDD" id="cd14984">
    <property type="entry name" value="7tmA_Chemokine_R"/>
    <property type="match status" value="1"/>
</dbReference>
<dbReference type="PROSITE" id="PS50262">
    <property type="entry name" value="G_PROTEIN_RECEP_F1_2"/>
    <property type="match status" value="1"/>
</dbReference>
<feature type="transmembrane region" description="Helical" evidence="14">
    <location>
        <begin position="43"/>
        <end position="63"/>
    </location>
</feature>
<dbReference type="FunCoup" id="A0A3B1JLT9">
    <property type="interactions" value="149"/>
</dbReference>
<dbReference type="GO" id="GO:0009897">
    <property type="term" value="C:external side of plasma membrane"/>
    <property type="evidence" value="ECO:0007669"/>
    <property type="project" value="TreeGrafter"/>
</dbReference>
<dbReference type="Gene3D" id="1.20.1070.10">
    <property type="entry name" value="Rhodopsin 7-helix transmembrane proteins"/>
    <property type="match status" value="1"/>
</dbReference>
<sequence>MARHLLNTTDEYAEYYGYSESDIATPCNNGNVRAFGQVFLPTLYSIVFILGFIGNALVVCVLFKFHKTSNMTDMCLLNLALSDLLFLISLPFWAHYAALNDWTFGNFMCRSVTFCYMLGFYGSIFFMILMTADRYFVIVHANTSLFSKRRSVKAGVCMCIFMWTLSLLASLPTIKFSQTKNETNGVTCKAEYTDDVWRKVSYIKMNILGWMLPLFVMLYCYGRIIPKLISMKSQRRHKAIRLILILILVFFVSWTPYNVVMFLYFLHYSGYFYSCGWQSGLGLAMQWTETIAFSHCCLNPIIYAFVGQKFRTLVIKTLKQWFPSAFRHCVTITSEMSERRSSMYSMRSSEISTTKIM</sequence>
<dbReference type="Bgee" id="ENSAMXG00000032773">
    <property type="expression patterns" value="Expressed in head kidney and 12 other cell types or tissues"/>
</dbReference>
<evidence type="ECO:0000256" key="7">
    <source>
        <dbReference type="ARBA" id="ARBA00023040"/>
    </source>
</evidence>
<dbReference type="GO" id="GO:0060326">
    <property type="term" value="P:cell chemotaxis"/>
    <property type="evidence" value="ECO:0007669"/>
    <property type="project" value="TreeGrafter"/>
</dbReference>
<feature type="domain" description="G-protein coupled receptors family 1 profile" evidence="15">
    <location>
        <begin position="54"/>
        <end position="303"/>
    </location>
</feature>
<dbReference type="GO" id="GO:0016493">
    <property type="term" value="F:C-C chemokine receptor activity"/>
    <property type="evidence" value="ECO:0007669"/>
    <property type="project" value="TreeGrafter"/>
</dbReference>
<name>A0A3B1JLT9_ASTMX</name>
<feature type="transmembrane region" description="Helical" evidence="14">
    <location>
        <begin position="286"/>
        <end position="306"/>
    </location>
</feature>
<dbReference type="GO" id="GO:0005769">
    <property type="term" value="C:early endosome"/>
    <property type="evidence" value="ECO:0007669"/>
    <property type="project" value="UniProtKB-SubCell"/>
</dbReference>
<dbReference type="InterPro" id="IPR001277">
    <property type="entry name" value="CXCR4/ACKR2"/>
</dbReference>
<evidence type="ECO:0000256" key="9">
    <source>
        <dbReference type="ARBA" id="ARBA00023157"/>
    </source>
</evidence>
<keyword evidence="6 14" id="KW-1133">Transmembrane helix</keyword>
<dbReference type="PRINTS" id="PR00645">
    <property type="entry name" value="CXCCHMKINER4"/>
</dbReference>
<dbReference type="Pfam" id="PF00001">
    <property type="entry name" value="7tm_1"/>
    <property type="match status" value="1"/>
</dbReference>
<evidence type="ECO:0000256" key="1">
    <source>
        <dbReference type="ARBA" id="ARBA00004412"/>
    </source>
</evidence>
<dbReference type="Ensembl" id="ENSAMXT00000040207.1">
    <property type="protein sequence ID" value="ENSAMXP00000042686.1"/>
    <property type="gene ID" value="ENSAMXG00000032773.1"/>
</dbReference>
<evidence type="ECO:0000256" key="8">
    <source>
        <dbReference type="ARBA" id="ARBA00023136"/>
    </source>
</evidence>